<dbReference type="KEGG" id="nall:PP769_02010"/>
<organism evidence="1 2">
    <name type="scientific">Candidatus Nitrospira allomarina</name>
    <dbReference type="NCBI Taxonomy" id="3020900"/>
    <lineage>
        <taxon>Bacteria</taxon>
        <taxon>Pseudomonadati</taxon>
        <taxon>Nitrospirota</taxon>
        <taxon>Nitrospiria</taxon>
        <taxon>Nitrospirales</taxon>
        <taxon>Nitrospiraceae</taxon>
        <taxon>Nitrospira</taxon>
    </lineage>
</organism>
<proteinExistence type="predicted"/>
<gene>
    <name evidence="1" type="ORF">PP769_02010</name>
</gene>
<reference evidence="1 2" key="1">
    <citation type="submission" date="2023-01" db="EMBL/GenBank/DDBJ databases">
        <title>Cultivation and genomic characterization of new, ubiquitous marine nitrite-oxidizing bacteria from the Nitrospirales.</title>
        <authorList>
            <person name="Mueller A.J."/>
            <person name="Daebeler A."/>
            <person name="Herbold C.W."/>
            <person name="Kirkegaard R.H."/>
            <person name="Daims H."/>
        </authorList>
    </citation>
    <scope>NUCLEOTIDE SEQUENCE [LARGE SCALE GENOMIC DNA]</scope>
    <source>
        <strain evidence="1 2">VA</strain>
    </source>
</reference>
<keyword evidence="2" id="KW-1185">Reference proteome</keyword>
<sequence>MHLPRSQGRKTVSVMRGLMMLCPACYDSIHEEKLVDEKNYVADHETFFDVICPGCEDLNRPLIDDMLGSSE</sequence>
<evidence type="ECO:0000313" key="1">
    <source>
        <dbReference type="EMBL" id="WNM58563.1"/>
    </source>
</evidence>
<name>A0AA96GGP0_9BACT</name>
<dbReference type="RefSeq" id="WP_312644567.1">
    <property type="nucleotide sequence ID" value="NZ_CP116967.1"/>
</dbReference>
<dbReference type="EMBL" id="CP116967">
    <property type="protein sequence ID" value="WNM58563.1"/>
    <property type="molecule type" value="Genomic_DNA"/>
</dbReference>
<dbReference type="Proteomes" id="UP001302719">
    <property type="component" value="Chromosome"/>
</dbReference>
<evidence type="ECO:0000313" key="2">
    <source>
        <dbReference type="Proteomes" id="UP001302719"/>
    </source>
</evidence>
<protein>
    <submittedName>
        <fullName evidence="1">Uncharacterized protein</fullName>
    </submittedName>
</protein>
<accession>A0AA96GGP0</accession>
<dbReference type="AlphaFoldDB" id="A0AA96GGP0"/>